<keyword evidence="5" id="KW-0479">Metal-binding</keyword>
<evidence type="ECO:0000256" key="6">
    <source>
        <dbReference type="ARBA" id="ARBA00023004"/>
    </source>
</evidence>
<reference evidence="9 10" key="1">
    <citation type="submission" date="2023-10" db="EMBL/GenBank/DDBJ databases">
        <title>A novel Glycoside Hydrolase 43-Like Enzyme from Clostrdium boliviensis is an Endo-xylanase, and a Candidate for Xylooligosaccharides Production from Different Xylan Substrates.</title>
        <authorList>
            <person name="Alvarez M.T."/>
            <person name="Rocabado-Villegas L.R."/>
            <person name="Salas-Veizaga D.M."/>
            <person name="Linares-Pasten J.A."/>
            <person name="Gudmundsdottir E.E."/>
            <person name="Hreggvidsson G.O."/>
            <person name="Adlercreutz P."/>
            <person name="Nordberg Karlsson E."/>
        </authorList>
    </citation>
    <scope>NUCLEOTIDE SEQUENCE [LARGE SCALE GENOMIC DNA]</scope>
    <source>
        <strain evidence="9 10">E-1</strain>
    </source>
</reference>
<keyword evidence="10" id="KW-1185">Reference proteome</keyword>
<evidence type="ECO:0000313" key="9">
    <source>
        <dbReference type="EMBL" id="MDW2800665.1"/>
    </source>
</evidence>
<evidence type="ECO:0000256" key="4">
    <source>
        <dbReference type="ARBA" id="ARBA00022691"/>
    </source>
</evidence>
<keyword evidence="7" id="KW-0411">Iron-sulfur</keyword>
<dbReference type="SMART" id="SM00729">
    <property type="entry name" value="Elp3"/>
    <property type="match status" value="1"/>
</dbReference>
<evidence type="ECO:0000256" key="7">
    <source>
        <dbReference type="ARBA" id="ARBA00023014"/>
    </source>
</evidence>
<dbReference type="SUPFAM" id="SSF52242">
    <property type="entry name" value="Cobalamin (vitamin B12)-binding domain"/>
    <property type="match status" value="1"/>
</dbReference>
<evidence type="ECO:0000256" key="5">
    <source>
        <dbReference type="ARBA" id="ARBA00022723"/>
    </source>
</evidence>
<dbReference type="CDD" id="cd01335">
    <property type="entry name" value="Radical_SAM"/>
    <property type="match status" value="1"/>
</dbReference>
<keyword evidence="2" id="KW-0489">Methyltransferase</keyword>
<dbReference type="PROSITE" id="PS51918">
    <property type="entry name" value="RADICAL_SAM"/>
    <property type="match status" value="1"/>
</dbReference>
<evidence type="ECO:0000256" key="3">
    <source>
        <dbReference type="ARBA" id="ARBA00022679"/>
    </source>
</evidence>
<organism evidence="9 10">
    <name type="scientific">Clostridium boliviensis</name>
    <dbReference type="NCBI Taxonomy" id="318465"/>
    <lineage>
        <taxon>Bacteria</taxon>
        <taxon>Bacillati</taxon>
        <taxon>Bacillota</taxon>
        <taxon>Clostridia</taxon>
        <taxon>Eubacteriales</taxon>
        <taxon>Clostridiaceae</taxon>
        <taxon>Clostridium</taxon>
    </lineage>
</organism>
<dbReference type="Gene3D" id="3.80.30.20">
    <property type="entry name" value="tm_1862 like domain"/>
    <property type="match status" value="1"/>
</dbReference>
<dbReference type="PANTHER" id="PTHR43409:SF7">
    <property type="entry name" value="BLL1977 PROTEIN"/>
    <property type="match status" value="1"/>
</dbReference>
<protein>
    <submittedName>
        <fullName evidence="9">Radical SAM protein</fullName>
    </submittedName>
</protein>
<evidence type="ECO:0000256" key="1">
    <source>
        <dbReference type="ARBA" id="ARBA00001966"/>
    </source>
</evidence>
<dbReference type="InterPro" id="IPR058240">
    <property type="entry name" value="rSAM_sf"/>
</dbReference>
<keyword evidence="6" id="KW-0408">Iron</keyword>
<dbReference type="Gene3D" id="3.40.50.280">
    <property type="entry name" value="Cobalamin-binding domain"/>
    <property type="match status" value="1"/>
</dbReference>
<dbReference type="InterPro" id="IPR007197">
    <property type="entry name" value="rSAM"/>
</dbReference>
<keyword evidence="3" id="KW-0808">Transferase</keyword>
<evidence type="ECO:0000256" key="2">
    <source>
        <dbReference type="ARBA" id="ARBA00022603"/>
    </source>
</evidence>
<keyword evidence="4" id="KW-0949">S-adenosyl-L-methionine</keyword>
<dbReference type="PANTHER" id="PTHR43409">
    <property type="entry name" value="ANAEROBIC MAGNESIUM-PROTOPORPHYRIN IX MONOMETHYL ESTER CYCLASE-RELATED"/>
    <property type="match status" value="1"/>
</dbReference>
<dbReference type="InterPro" id="IPR051198">
    <property type="entry name" value="BchE-like"/>
</dbReference>
<dbReference type="EMBL" id="JAWONS010000329">
    <property type="protein sequence ID" value="MDW2800665.1"/>
    <property type="molecule type" value="Genomic_DNA"/>
</dbReference>
<evidence type="ECO:0000259" key="8">
    <source>
        <dbReference type="PROSITE" id="PS51918"/>
    </source>
</evidence>
<comment type="caution">
    <text evidence="9">The sequence shown here is derived from an EMBL/GenBank/DDBJ whole genome shotgun (WGS) entry which is preliminary data.</text>
</comment>
<accession>A0ABU4GSP8</accession>
<dbReference type="InterPro" id="IPR034466">
    <property type="entry name" value="Methyltransferase_Class_B"/>
</dbReference>
<dbReference type="SUPFAM" id="SSF102114">
    <property type="entry name" value="Radical SAM enzymes"/>
    <property type="match status" value="1"/>
</dbReference>
<gene>
    <name evidence="9" type="ORF">RZO55_24145</name>
</gene>
<feature type="domain" description="Radical SAM core" evidence="8">
    <location>
        <begin position="194"/>
        <end position="414"/>
    </location>
</feature>
<dbReference type="InterPro" id="IPR006638">
    <property type="entry name" value="Elp3/MiaA/NifB-like_rSAM"/>
</dbReference>
<dbReference type="SFLD" id="SFLDS00029">
    <property type="entry name" value="Radical_SAM"/>
    <property type="match status" value="1"/>
</dbReference>
<evidence type="ECO:0000313" key="10">
    <source>
        <dbReference type="Proteomes" id="UP001276854"/>
    </source>
</evidence>
<name>A0ABU4GSP8_9CLOT</name>
<dbReference type="InterPro" id="IPR023404">
    <property type="entry name" value="rSAM_horseshoe"/>
</dbReference>
<sequence length="487" mass="57046">MYKNNPCTVKDVIYEANCNNQDFQHKKMMLSPTAAYLGTFLHRKGYTCHIINALDHQREDLIKGLVSGQVMTVAISTTYYLSAHAIADLVTFIRKRNKQIKIIIGGTFIANRYRFDDKETFLRMADKIGADVYIVDKQGEMALSEVIRAYKTNNSLKDVNNIVYKDGKQYYVTNIQEENNSLEENLVDWSLFKKDITRMVFIRSCISCPFSCAYCTYHIYAGKYYHISVDAIEQELNALKQTNKAQHIFFTDDTFNVPVDRFKEILRMIIRNQYNFEWDSFLRCQYLDEEAVDLMKKSGCQQVFLGIESGSQKILDNMNKKAKVEDYKRALNLLKKYGIYVCCSFIIGFPGETEETVNETFQLIDECKPTFYQLNLWKYIHDAPIYQNREQYGLKGDKMAWKHNTMDARTALDKYLELYLKIEDSIHIPVFDYDLFYLYDLGMNQEQIKSLMYFFNQGIKETFKKCHKKGISDHLWEQLMAAAKCSL</sequence>
<proteinExistence type="predicted"/>
<dbReference type="SFLD" id="SFLDG01123">
    <property type="entry name" value="methyltransferase_(Class_B)"/>
    <property type="match status" value="1"/>
</dbReference>
<dbReference type="InterPro" id="IPR036724">
    <property type="entry name" value="Cobalamin-bd_sf"/>
</dbReference>
<comment type="cofactor">
    <cofactor evidence="1">
        <name>[4Fe-4S] cluster</name>
        <dbReference type="ChEBI" id="CHEBI:49883"/>
    </cofactor>
</comment>
<dbReference type="Proteomes" id="UP001276854">
    <property type="component" value="Unassembled WGS sequence"/>
</dbReference>
<dbReference type="SFLD" id="SFLDG01082">
    <property type="entry name" value="B12-binding_domain_containing"/>
    <property type="match status" value="1"/>
</dbReference>
<dbReference type="RefSeq" id="WP_318066828.1">
    <property type="nucleotide sequence ID" value="NZ_JAWONS010000329.1"/>
</dbReference>
<dbReference type="Pfam" id="PF04055">
    <property type="entry name" value="Radical_SAM"/>
    <property type="match status" value="1"/>
</dbReference>